<organism evidence="1 2">
    <name type="scientific">Salibacterium qingdaonense</name>
    <dbReference type="NCBI Taxonomy" id="266892"/>
    <lineage>
        <taxon>Bacteria</taxon>
        <taxon>Bacillati</taxon>
        <taxon>Bacillota</taxon>
        <taxon>Bacilli</taxon>
        <taxon>Bacillales</taxon>
        <taxon>Bacillaceae</taxon>
    </lineage>
</organism>
<dbReference type="Proteomes" id="UP000199668">
    <property type="component" value="Unassembled WGS sequence"/>
</dbReference>
<dbReference type="EMBL" id="FOTY01000002">
    <property type="protein sequence ID" value="SFL54737.1"/>
    <property type="molecule type" value="Genomic_DNA"/>
</dbReference>
<dbReference type="AlphaFoldDB" id="A0A1I4IKX3"/>
<name>A0A1I4IKX3_9BACI</name>
<sequence>MNGTMKALPFYSSLLDHTFELPVYLPPYYSPLYTYHLAITQDGRDYFQLGKIGRKIEASIEQGAEQTIVVGIPYPDKMKRRQWYHPDGSSVRNYMVFLASELLPFLEQTYSTYGLPYGRILMGDSLGGTISLLTALHYPNTFARVIMHSPFVNDDVLQTISQNDAWKSFDIYHTIGTGETDVHTTDGKIVDFLTPNRKLFHHFRKENRHYYYDELDGAHNWAVWEKDLPRALRFMLQHDTGKE</sequence>
<dbReference type="Gene3D" id="3.40.50.1820">
    <property type="entry name" value="alpha/beta hydrolase"/>
    <property type="match status" value="1"/>
</dbReference>
<dbReference type="InterPro" id="IPR029058">
    <property type="entry name" value="AB_hydrolase_fold"/>
</dbReference>
<dbReference type="InterPro" id="IPR000801">
    <property type="entry name" value="Esterase-like"/>
</dbReference>
<dbReference type="RefSeq" id="WP_245736784.1">
    <property type="nucleotide sequence ID" value="NZ_FOTY01000002.1"/>
</dbReference>
<evidence type="ECO:0000313" key="2">
    <source>
        <dbReference type="Proteomes" id="UP000199668"/>
    </source>
</evidence>
<dbReference type="STRING" id="266892.SAMN04488054_10295"/>
<dbReference type="PANTHER" id="PTHR48098">
    <property type="entry name" value="ENTEROCHELIN ESTERASE-RELATED"/>
    <property type="match status" value="1"/>
</dbReference>
<dbReference type="SUPFAM" id="SSF53474">
    <property type="entry name" value="alpha/beta-Hydrolases"/>
    <property type="match status" value="1"/>
</dbReference>
<proteinExistence type="predicted"/>
<gene>
    <name evidence="1" type="ORF">SAMN04488054_10295</name>
</gene>
<accession>A0A1I4IKX3</accession>
<keyword evidence="2" id="KW-1185">Reference proteome</keyword>
<reference evidence="1 2" key="1">
    <citation type="submission" date="2016-10" db="EMBL/GenBank/DDBJ databases">
        <authorList>
            <person name="de Groot N.N."/>
        </authorList>
    </citation>
    <scope>NUCLEOTIDE SEQUENCE [LARGE SCALE GENOMIC DNA]</scope>
    <source>
        <strain evidence="1 2">CGMCC 1.6134</strain>
    </source>
</reference>
<protein>
    <submittedName>
        <fullName evidence="1">Enterochelin esterase</fullName>
    </submittedName>
</protein>
<dbReference type="InterPro" id="IPR050583">
    <property type="entry name" value="Mycobacterial_A85_antigen"/>
</dbReference>
<dbReference type="PANTHER" id="PTHR48098:SF3">
    <property type="entry name" value="IRON(III) ENTEROBACTIN ESTERASE"/>
    <property type="match status" value="1"/>
</dbReference>
<dbReference type="Pfam" id="PF00756">
    <property type="entry name" value="Esterase"/>
    <property type="match status" value="1"/>
</dbReference>
<evidence type="ECO:0000313" key="1">
    <source>
        <dbReference type="EMBL" id="SFL54737.1"/>
    </source>
</evidence>